<dbReference type="InterPro" id="IPR000847">
    <property type="entry name" value="LysR_HTH_N"/>
</dbReference>
<dbReference type="Proteomes" id="UP001205185">
    <property type="component" value="Unassembled WGS sequence"/>
</dbReference>
<dbReference type="PANTHER" id="PTHR30346">
    <property type="entry name" value="TRANSCRIPTIONAL DUAL REGULATOR HCAR-RELATED"/>
    <property type="match status" value="1"/>
</dbReference>
<gene>
    <name evidence="6" type="ORF">LV75_000180</name>
</gene>
<keyword evidence="3 6" id="KW-0238">DNA-binding</keyword>
<evidence type="ECO:0000256" key="3">
    <source>
        <dbReference type="ARBA" id="ARBA00023125"/>
    </source>
</evidence>
<protein>
    <submittedName>
        <fullName evidence="6">DNA-binding transcriptional regulator, LysR family</fullName>
    </submittedName>
</protein>
<evidence type="ECO:0000313" key="6">
    <source>
        <dbReference type="EMBL" id="MCP2267698.1"/>
    </source>
</evidence>
<evidence type="ECO:0000313" key="7">
    <source>
        <dbReference type="Proteomes" id="UP001205185"/>
    </source>
</evidence>
<feature type="domain" description="HTH lysR-type" evidence="5">
    <location>
        <begin position="3"/>
        <end position="60"/>
    </location>
</feature>
<dbReference type="Gene3D" id="3.40.190.10">
    <property type="entry name" value="Periplasmic binding protein-like II"/>
    <property type="match status" value="2"/>
</dbReference>
<accession>A0ABT1I4Y9</accession>
<evidence type="ECO:0000256" key="4">
    <source>
        <dbReference type="ARBA" id="ARBA00023163"/>
    </source>
</evidence>
<dbReference type="InterPro" id="IPR036388">
    <property type="entry name" value="WH-like_DNA-bd_sf"/>
</dbReference>
<proteinExistence type="inferred from homology"/>
<dbReference type="SUPFAM" id="SSF53850">
    <property type="entry name" value="Periplasmic binding protein-like II"/>
    <property type="match status" value="1"/>
</dbReference>
<dbReference type="Gene3D" id="1.10.10.10">
    <property type="entry name" value="Winged helix-like DNA-binding domain superfamily/Winged helix DNA-binding domain"/>
    <property type="match status" value="1"/>
</dbReference>
<dbReference type="RefSeq" id="WP_253884619.1">
    <property type="nucleotide sequence ID" value="NZ_BAAAVB010000002.1"/>
</dbReference>
<evidence type="ECO:0000256" key="1">
    <source>
        <dbReference type="ARBA" id="ARBA00009437"/>
    </source>
</evidence>
<comment type="caution">
    <text evidence="6">The sequence shown here is derived from an EMBL/GenBank/DDBJ whole genome shotgun (WGS) entry which is preliminary data.</text>
</comment>
<name>A0ABT1I4Y9_9PSEU</name>
<comment type="similarity">
    <text evidence="1">Belongs to the LysR transcriptional regulatory family.</text>
</comment>
<dbReference type="SUPFAM" id="SSF46785">
    <property type="entry name" value="Winged helix' DNA-binding domain"/>
    <property type="match status" value="1"/>
</dbReference>
<evidence type="ECO:0000259" key="5">
    <source>
        <dbReference type="PROSITE" id="PS50931"/>
    </source>
</evidence>
<dbReference type="EMBL" id="JAMTCO010000001">
    <property type="protein sequence ID" value="MCP2267698.1"/>
    <property type="molecule type" value="Genomic_DNA"/>
</dbReference>
<organism evidence="6 7">
    <name type="scientific">Actinokineospora diospyrosa</name>
    <dbReference type="NCBI Taxonomy" id="103728"/>
    <lineage>
        <taxon>Bacteria</taxon>
        <taxon>Bacillati</taxon>
        <taxon>Actinomycetota</taxon>
        <taxon>Actinomycetes</taxon>
        <taxon>Pseudonocardiales</taxon>
        <taxon>Pseudonocardiaceae</taxon>
        <taxon>Actinokineospora</taxon>
    </lineage>
</organism>
<dbReference type="InterPro" id="IPR005119">
    <property type="entry name" value="LysR_subst-bd"/>
</dbReference>
<keyword evidence="4" id="KW-0804">Transcription</keyword>
<reference evidence="6 7" key="1">
    <citation type="submission" date="2022-06" db="EMBL/GenBank/DDBJ databases">
        <title>Genomic Encyclopedia of Archaeal and Bacterial Type Strains, Phase II (KMG-II): from individual species to whole genera.</title>
        <authorList>
            <person name="Goeker M."/>
        </authorList>
    </citation>
    <scope>NUCLEOTIDE SEQUENCE [LARGE SCALE GENOMIC DNA]</scope>
    <source>
        <strain evidence="6 7">DSM 44255</strain>
    </source>
</reference>
<dbReference type="PROSITE" id="PS50931">
    <property type="entry name" value="HTH_LYSR"/>
    <property type="match status" value="1"/>
</dbReference>
<evidence type="ECO:0000256" key="2">
    <source>
        <dbReference type="ARBA" id="ARBA00023015"/>
    </source>
</evidence>
<dbReference type="Pfam" id="PF00126">
    <property type="entry name" value="HTH_1"/>
    <property type="match status" value="1"/>
</dbReference>
<sequence length="320" mass="33990">MDMELRHLRAVLAIAQAGSLTAAAARLGVTQPSVSESLRRAERVAGGALFQRGPGGALPTQLGEVVLAHAMAVLDAMDRFTAAAERHPTRLPAEIRFACSPGMLVASLSVLPPGELGAPVSVRTMSDVGPQVELLADHRVEAVLVVEHPHGPAELPAGIRRRVVAVEPLFVAVSEDHPLAGTPEVPITALAGEIWCVGESDDDGLRENLIAAIGQTSVDVRVGVDYTTALQLAELGEAVLVSMAGSRPREGLAKIQLVGTPLRSTTSLLWHTDGPLDATTIDRLWLHLVQAQHEVVEQTPHYRDWLAEHPEWVTTPPVAG</sequence>
<dbReference type="GO" id="GO:0003677">
    <property type="term" value="F:DNA binding"/>
    <property type="evidence" value="ECO:0007669"/>
    <property type="project" value="UniProtKB-KW"/>
</dbReference>
<dbReference type="InterPro" id="IPR036390">
    <property type="entry name" value="WH_DNA-bd_sf"/>
</dbReference>
<keyword evidence="7" id="KW-1185">Reference proteome</keyword>
<dbReference type="PRINTS" id="PR00039">
    <property type="entry name" value="HTHLYSR"/>
</dbReference>
<keyword evidence="2" id="KW-0805">Transcription regulation</keyword>
<dbReference type="Pfam" id="PF03466">
    <property type="entry name" value="LysR_substrate"/>
    <property type="match status" value="1"/>
</dbReference>
<dbReference type="PANTHER" id="PTHR30346:SF30">
    <property type="entry name" value="SMALL NEUTRAL PROTEASE REGULATORY PROTEIN"/>
    <property type="match status" value="1"/>
</dbReference>